<dbReference type="InterPro" id="IPR018004">
    <property type="entry name" value="KilA/APSES_HTH"/>
</dbReference>
<dbReference type="AlphaFoldDB" id="A0A7U6GHU1"/>
<organism evidence="2 3">
    <name type="scientific">Thiolapillus brandeum</name>
    <dbReference type="NCBI Taxonomy" id="1076588"/>
    <lineage>
        <taxon>Bacteria</taxon>
        <taxon>Pseudomonadati</taxon>
        <taxon>Pseudomonadota</taxon>
        <taxon>Gammaproteobacteria</taxon>
        <taxon>Chromatiales</taxon>
        <taxon>Sedimenticolaceae</taxon>
        <taxon>Thiolapillus</taxon>
    </lineage>
</organism>
<dbReference type="SUPFAM" id="SSF54616">
    <property type="entry name" value="DNA-binding domain of Mlu1-box binding protein MBP1"/>
    <property type="match status" value="1"/>
</dbReference>
<dbReference type="RefSeq" id="WP_052469890.1">
    <property type="nucleotide sequence ID" value="NZ_AP012273.1"/>
</dbReference>
<dbReference type="Pfam" id="PF26567">
    <property type="entry name" value="BstA_C"/>
    <property type="match status" value="1"/>
</dbReference>
<protein>
    <recommendedName>
        <fullName evidence="1">KilA-N domain-containing protein</fullName>
    </recommendedName>
</protein>
<dbReference type="SMART" id="SM01252">
    <property type="entry name" value="KilA-N"/>
    <property type="match status" value="1"/>
</dbReference>
<dbReference type="EMBL" id="AP012273">
    <property type="protein sequence ID" value="BAO43890.1"/>
    <property type="molecule type" value="Genomic_DNA"/>
</dbReference>
<accession>A0A7U6GHU1</accession>
<dbReference type="InterPro" id="IPR058744">
    <property type="entry name" value="BstA-like_C"/>
</dbReference>
<feature type="domain" description="KilA-N" evidence="1">
    <location>
        <begin position="5"/>
        <end position="107"/>
    </location>
</feature>
<dbReference type="Proteomes" id="UP000031631">
    <property type="component" value="Chromosome"/>
</dbReference>
<dbReference type="GO" id="GO:0003677">
    <property type="term" value="F:DNA binding"/>
    <property type="evidence" value="ECO:0007669"/>
    <property type="project" value="InterPro"/>
</dbReference>
<gene>
    <name evidence="2" type="ORF">TBH_C0960</name>
</gene>
<dbReference type="InterPro" id="IPR017880">
    <property type="entry name" value="KilA_N"/>
</dbReference>
<name>A0A7U6GHU1_9GAMM</name>
<dbReference type="InterPro" id="IPR036887">
    <property type="entry name" value="HTH_APSES_sf"/>
</dbReference>
<evidence type="ECO:0000313" key="3">
    <source>
        <dbReference type="Proteomes" id="UP000031631"/>
    </source>
</evidence>
<evidence type="ECO:0000313" key="2">
    <source>
        <dbReference type="EMBL" id="BAO43890.1"/>
    </source>
</evidence>
<dbReference type="PROSITE" id="PS51301">
    <property type="entry name" value="KILA_N"/>
    <property type="match status" value="1"/>
</dbReference>
<keyword evidence="3" id="KW-1185">Reference proteome</keyword>
<sequence length="270" mass="31464">MQQQELIPVEYDGFQVIFQPDGYINATVAARCFGKIPRDFLRTEPAKRKIRQIGEKLQIQLDQTVIARSGAPENGGGTWLHPKLAVPFAAWLDDEFAWWCEEQIEAILRGDTVYKEQWRRNLEDRLMFAALPVGFPYFSVFRELLDLTVYLLNAGLAVDRYTLLDISVGQRWSRYWKENGLSEVYGKPTRYPQTFPPSYPQSQANGCIEPWVYPMEAKAEFHQWLATYYIPEHLPTYLDGKIKRQHIDRPKAQKILMVLKDALYIERKAS</sequence>
<evidence type="ECO:0000259" key="1">
    <source>
        <dbReference type="PROSITE" id="PS51301"/>
    </source>
</evidence>
<proteinExistence type="predicted"/>
<dbReference type="OrthoDB" id="6966367at2"/>
<dbReference type="Pfam" id="PF04383">
    <property type="entry name" value="KilA-N"/>
    <property type="match status" value="1"/>
</dbReference>
<reference evidence="2 3" key="1">
    <citation type="journal article" date="2014" name="PLoS ONE">
        <title>Physiological and genomic features of a novel sulfur-oxidizing gammaproteobacterium belonging to a previously uncultivated symbiotic lineage isolated from a hydrothermal vent.</title>
        <authorList>
            <person name="Nunoura T."/>
            <person name="Takaki Y."/>
            <person name="Kazama H."/>
            <person name="Kakuta J."/>
            <person name="Shimamura S."/>
            <person name="Makita H."/>
            <person name="Hirai M."/>
            <person name="Miyazaki M."/>
            <person name="Takai K."/>
        </authorList>
    </citation>
    <scope>NUCLEOTIDE SEQUENCE [LARGE SCALE GENOMIC DNA]</scope>
    <source>
        <strain evidence="2 3">Hiromi1</strain>
    </source>
</reference>
<dbReference type="KEGG" id="tbn:TBH_C0960"/>